<dbReference type="RefSeq" id="WP_338503069.1">
    <property type="nucleotide sequence ID" value="NZ_CP145607.1"/>
</dbReference>
<dbReference type="InterPro" id="IPR029016">
    <property type="entry name" value="GAF-like_dom_sf"/>
</dbReference>
<dbReference type="Gene3D" id="3.30.450.40">
    <property type="match status" value="1"/>
</dbReference>
<accession>A0ABZ2G2Z1</accession>
<evidence type="ECO:0000313" key="2">
    <source>
        <dbReference type="EMBL" id="WWM70368.1"/>
    </source>
</evidence>
<name>A0ABZ2G2Z1_9SPHN</name>
<evidence type="ECO:0008006" key="4">
    <source>
        <dbReference type="Google" id="ProtNLM"/>
    </source>
</evidence>
<keyword evidence="3" id="KW-1185">Reference proteome</keyword>
<evidence type="ECO:0000313" key="3">
    <source>
        <dbReference type="Proteomes" id="UP001382935"/>
    </source>
</evidence>
<dbReference type="EMBL" id="CP145607">
    <property type="protein sequence ID" value="WWM70368.1"/>
    <property type="molecule type" value="Genomic_DNA"/>
</dbReference>
<dbReference type="Proteomes" id="UP001382935">
    <property type="component" value="Chromosome"/>
</dbReference>
<organism evidence="2 3">
    <name type="scientific">Sphingomonas kaistensis</name>
    <dbReference type="NCBI Taxonomy" id="298708"/>
    <lineage>
        <taxon>Bacteria</taxon>
        <taxon>Pseudomonadati</taxon>
        <taxon>Pseudomonadota</taxon>
        <taxon>Alphaproteobacteria</taxon>
        <taxon>Sphingomonadales</taxon>
        <taxon>Sphingomonadaceae</taxon>
        <taxon>Sphingomonas</taxon>
    </lineage>
</organism>
<reference evidence="2 3" key="1">
    <citation type="submission" date="2024-02" db="EMBL/GenBank/DDBJ databases">
        <title>Full genome sequence of Sphingomonas kaistensis.</title>
        <authorList>
            <person name="Poletto B.L."/>
            <person name="Silva G."/>
            <person name="Galante D."/>
            <person name="Campos K.R."/>
            <person name="Santos M.B.N."/>
            <person name="Sacchi C.T."/>
        </authorList>
    </citation>
    <scope>NUCLEOTIDE SEQUENCE [LARGE SCALE GENOMIC DNA]</scope>
    <source>
        <strain evidence="2 3">MA4R</strain>
    </source>
</reference>
<evidence type="ECO:0000256" key="1">
    <source>
        <dbReference type="SAM" id="MobiDB-lite"/>
    </source>
</evidence>
<proteinExistence type="predicted"/>
<protein>
    <recommendedName>
        <fullName evidence="4">Histidine kinase</fullName>
    </recommendedName>
</protein>
<sequence>MTLPIVALVVAASAVAVFLWRASKSKSPEVIDAARLGLAGRPLISPQQICQQAAARLGLNVVYIEQGEKGAVPVAGVPWPAHLEVIDIMAIDACLESGEPAGIGSGQHGASDWLFLPLRKDGRTLAVAGVAGPFCRRRLDPGESGMLSLRRNFERYLAERPPGSVTDASPMPLQAGPSPLPSSQPSVASGQS</sequence>
<feature type="compositionally biased region" description="Polar residues" evidence="1">
    <location>
        <begin position="181"/>
        <end position="192"/>
    </location>
</feature>
<gene>
    <name evidence="2" type="ORF">V6R86_06680</name>
</gene>
<feature type="region of interest" description="Disordered" evidence="1">
    <location>
        <begin position="158"/>
        <end position="192"/>
    </location>
</feature>